<organism evidence="2 3">
    <name type="scientific">Phytophthora megakarya</name>
    <dbReference type="NCBI Taxonomy" id="4795"/>
    <lineage>
        <taxon>Eukaryota</taxon>
        <taxon>Sar</taxon>
        <taxon>Stramenopiles</taxon>
        <taxon>Oomycota</taxon>
        <taxon>Peronosporomycetes</taxon>
        <taxon>Peronosporales</taxon>
        <taxon>Peronosporaceae</taxon>
        <taxon>Phytophthora</taxon>
    </lineage>
</organism>
<reference evidence="3" key="1">
    <citation type="submission" date="2017-03" db="EMBL/GenBank/DDBJ databases">
        <title>Phytopthora megakarya and P. palmivora, two closely related causual agents of cacao black pod achieved similar genome size and gene model numbers by different mechanisms.</title>
        <authorList>
            <person name="Ali S."/>
            <person name="Shao J."/>
            <person name="Larry D.J."/>
            <person name="Kronmiller B."/>
            <person name="Shen D."/>
            <person name="Strem M.D."/>
            <person name="Melnick R.L."/>
            <person name="Guiltinan M.J."/>
            <person name="Tyler B.M."/>
            <person name="Meinhardt L.W."/>
            <person name="Bailey B.A."/>
        </authorList>
    </citation>
    <scope>NUCLEOTIDE SEQUENCE [LARGE SCALE GENOMIC DNA]</scope>
    <source>
        <strain evidence="3">zdho120</strain>
    </source>
</reference>
<sequence>MRPHYLLMSLLIIVEFSRNFDGALSVGIDGRSKLQKENSDIAESADHYNRFLRGQDSYQSEDADTRIKSEEWDGQGRWKKFLGRNDLTIKTLSRTVEDEAYRLKMF</sequence>
<evidence type="ECO:0000256" key="1">
    <source>
        <dbReference type="SAM" id="SignalP"/>
    </source>
</evidence>
<accession>A0A225VZF5</accession>
<dbReference type="EMBL" id="NBNE01002472">
    <property type="protein sequence ID" value="OWZ10349.1"/>
    <property type="molecule type" value="Genomic_DNA"/>
</dbReference>
<comment type="caution">
    <text evidence="2">The sequence shown here is derived from an EMBL/GenBank/DDBJ whole genome shotgun (WGS) entry which is preliminary data.</text>
</comment>
<name>A0A225VZF5_9STRA</name>
<keyword evidence="3" id="KW-1185">Reference proteome</keyword>
<protein>
    <submittedName>
        <fullName evidence="2">RxLR effector protein</fullName>
    </submittedName>
</protein>
<evidence type="ECO:0000313" key="3">
    <source>
        <dbReference type="Proteomes" id="UP000198211"/>
    </source>
</evidence>
<feature type="chain" id="PRO_5012668900" evidence="1">
    <location>
        <begin position="26"/>
        <end position="106"/>
    </location>
</feature>
<proteinExistence type="predicted"/>
<dbReference type="AlphaFoldDB" id="A0A225VZF5"/>
<feature type="signal peptide" evidence="1">
    <location>
        <begin position="1"/>
        <end position="25"/>
    </location>
</feature>
<evidence type="ECO:0000313" key="2">
    <source>
        <dbReference type="EMBL" id="OWZ10349.1"/>
    </source>
</evidence>
<dbReference type="Proteomes" id="UP000198211">
    <property type="component" value="Unassembled WGS sequence"/>
</dbReference>
<keyword evidence="1" id="KW-0732">Signal</keyword>
<gene>
    <name evidence="2" type="ORF">PHMEG_00016809</name>
</gene>